<evidence type="ECO:0000313" key="2">
    <source>
        <dbReference type="Proteomes" id="UP000184513"/>
    </source>
</evidence>
<keyword evidence="2" id="KW-1185">Reference proteome</keyword>
<reference evidence="1 2" key="1">
    <citation type="submission" date="2016-11" db="EMBL/GenBank/DDBJ databases">
        <authorList>
            <person name="Jaros S."/>
            <person name="Januszkiewicz K."/>
            <person name="Wedrychowicz H."/>
        </authorList>
    </citation>
    <scope>NUCLEOTIDE SEQUENCE [LARGE SCALE GENOMIC DNA]</scope>
    <source>
        <strain evidence="1 2">CGMCC 1.6102</strain>
    </source>
</reference>
<accession>A0A1M7IQW4</accession>
<sequence length="241" mass="27761">MNQNKHQILFRLFDSFIPVISIGEKVLLFSVCSYREEMVKRNFQTAVIDTPGGLLKYYKGCEGPAPLTDADIMSASTPLLEAFDKLVEQRRFFLKEGQQISHIVTQSDLDKIPMRLAMMGFISVWETYLRDLVKTDIPDWQQSLSARRMQDAQKLFALKSARNEEIDLIQCLQLADLGSIFSKKQGFKRFLPDGNREEYDNMVRKIGKLRDALAHSQAVLPFSWKEIHLLLAFIRNAIRSV</sequence>
<evidence type="ECO:0000313" key="1">
    <source>
        <dbReference type="EMBL" id="SHM43204.1"/>
    </source>
</evidence>
<dbReference type="OrthoDB" id="187317at2"/>
<proteinExistence type="predicted"/>
<name>A0A1M7IQW4_9BACT</name>
<dbReference type="Proteomes" id="UP000184513">
    <property type="component" value="Unassembled WGS sequence"/>
</dbReference>
<protein>
    <submittedName>
        <fullName evidence="1">Uncharacterized protein</fullName>
    </submittedName>
</protein>
<gene>
    <name evidence="1" type="ORF">SAMN04488057_101434</name>
</gene>
<dbReference type="EMBL" id="FRCY01000001">
    <property type="protein sequence ID" value="SHM43204.1"/>
    <property type="molecule type" value="Genomic_DNA"/>
</dbReference>
<dbReference type="AlphaFoldDB" id="A0A1M7IQW4"/>
<dbReference type="RefSeq" id="WP_073091101.1">
    <property type="nucleotide sequence ID" value="NZ_FRCY01000001.1"/>
</dbReference>
<organism evidence="1 2">
    <name type="scientific">Cyclobacterium lianum</name>
    <dbReference type="NCBI Taxonomy" id="388280"/>
    <lineage>
        <taxon>Bacteria</taxon>
        <taxon>Pseudomonadati</taxon>
        <taxon>Bacteroidota</taxon>
        <taxon>Cytophagia</taxon>
        <taxon>Cytophagales</taxon>
        <taxon>Cyclobacteriaceae</taxon>
        <taxon>Cyclobacterium</taxon>
    </lineage>
</organism>
<dbReference type="STRING" id="388280.SAMN04488057_101434"/>